<dbReference type="PROSITE" id="PS51257">
    <property type="entry name" value="PROKAR_LIPOPROTEIN"/>
    <property type="match status" value="1"/>
</dbReference>
<dbReference type="Proteomes" id="UP000316298">
    <property type="component" value="Unassembled WGS sequence"/>
</dbReference>
<feature type="region of interest" description="Disordered" evidence="1">
    <location>
        <begin position="36"/>
        <end position="79"/>
    </location>
</feature>
<gene>
    <name evidence="3" type="ORF">FB475_6030</name>
</gene>
<dbReference type="AlphaFoldDB" id="A0A542DTE9"/>
<protein>
    <submittedName>
        <fullName evidence="3">Uncharacterized protein DUF4232</fullName>
    </submittedName>
</protein>
<evidence type="ECO:0000313" key="3">
    <source>
        <dbReference type="EMBL" id="TQJ06370.1"/>
    </source>
</evidence>
<sequence length="230" mass="23386">MNAVARGSRKGSGRMRTYVAGAGVIAAVLTAAACGTADTSDGSKPSDTGSSARATATPSTGATPTPSVSASRATATTSTEPIDDASVDLCVMADLKLTVTNYDAPGEPVRHLMLVATNKSSKKCAVHSYPEVTLGDAKGFAPVKAGGVDEELTLAPGEKAYAGVLATGGHMDTYTVKFMTVGLGSPGGETEPEKAIRVKMPVTSFEADDGQRVTEWAGTEGLAMRPITQS</sequence>
<feature type="compositionally biased region" description="Low complexity" evidence="1">
    <location>
        <begin position="48"/>
        <end position="79"/>
    </location>
</feature>
<reference evidence="3 4" key="1">
    <citation type="submission" date="2019-06" db="EMBL/GenBank/DDBJ databases">
        <title>Sequencing the genomes of 1000 actinobacteria strains.</title>
        <authorList>
            <person name="Klenk H.-P."/>
        </authorList>
    </citation>
    <scope>NUCLEOTIDE SEQUENCE [LARGE SCALE GENOMIC DNA]</scope>
    <source>
        <strain evidence="3 4">DSM 17305</strain>
    </source>
</reference>
<keyword evidence="4" id="KW-1185">Reference proteome</keyword>
<evidence type="ECO:0000313" key="4">
    <source>
        <dbReference type="Proteomes" id="UP000316298"/>
    </source>
</evidence>
<feature type="compositionally biased region" description="Polar residues" evidence="1">
    <location>
        <begin position="38"/>
        <end position="47"/>
    </location>
</feature>
<dbReference type="Pfam" id="PF14016">
    <property type="entry name" value="DUF4232"/>
    <property type="match status" value="1"/>
</dbReference>
<feature type="domain" description="DUF4232" evidence="2">
    <location>
        <begin position="90"/>
        <end position="191"/>
    </location>
</feature>
<evidence type="ECO:0000256" key="1">
    <source>
        <dbReference type="SAM" id="MobiDB-lite"/>
    </source>
</evidence>
<dbReference type="OrthoDB" id="3823927at2"/>
<proteinExistence type="predicted"/>
<organism evidence="3 4">
    <name type="scientific">Kribbella jejuensis</name>
    <dbReference type="NCBI Taxonomy" id="236068"/>
    <lineage>
        <taxon>Bacteria</taxon>
        <taxon>Bacillati</taxon>
        <taxon>Actinomycetota</taxon>
        <taxon>Actinomycetes</taxon>
        <taxon>Propionibacteriales</taxon>
        <taxon>Kribbellaceae</taxon>
        <taxon>Kribbella</taxon>
    </lineage>
</organism>
<accession>A0A542DTE9</accession>
<dbReference type="InterPro" id="IPR025326">
    <property type="entry name" value="DUF4232"/>
</dbReference>
<dbReference type="EMBL" id="VFMM01000003">
    <property type="protein sequence ID" value="TQJ06370.1"/>
    <property type="molecule type" value="Genomic_DNA"/>
</dbReference>
<comment type="caution">
    <text evidence="3">The sequence shown here is derived from an EMBL/GenBank/DDBJ whole genome shotgun (WGS) entry which is preliminary data.</text>
</comment>
<name>A0A542DTE9_9ACTN</name>
<evidence type="ECO:0000259" key="2">
    <source>
        <dbReference type="Pfam" id="PF14016"/>
    </source>
</evidence>